<keyword evidence="4 8" id="KW-0762">Sugar transport</keyword>
<dbReference type="GO" id="GO:0009401">
    <property type="term" value="P:phosphoenolpyruvate-dependent sugar phosphotransferase system"/>
    <property type="evidence" value="ECO:0007669"/>
    <property type="project" value="InterPro"/>
</dbReference>
<comment type="subcellular location">
    <subcellularLocation>
        <location evidence="1">Cell membrane</location>
        <topology evidence="1">Multi-pass membrane protein</topology>
    </subcellularLocation>
</comment>
<dbReference type="AlphaFoldDB" id="A0A0R2MZF6"/>
<dbReference type="GO" id="GO:0005886">
    <property type="term" value="C:plasma membrane"/>
    <property type="evidence" value="ECO:0007669"/>
    <property type="project" value="UniProtKB-SubCell"/>
</dbReference>
<evidence type="ECO:0000256" key="5">
    <source>
        <dbReference type="ARBA" id="ARBA00022692"/>
    </source>
</evidence>
<dbReference type="PATRIC" id="fig|1293598.4.peg.5"/>
<proteinExistence type="predicted"/>
<feature type="transmembrane region" description="Helical" evidence="9">
    <location>
        <begin position="190"/>
        <end position="210"/>
    </location>
</feature>
<protein>
    <recommendedName>
        <fullName evidence="8">Permease IIC component</fullName>
    </recommendedName>
</protein>
<evidence type="ECO:0000256" key="8">
    <source>
        <dbReference type="PIRNR" id="PIRNR006351"/>
    </source>
</evidence>
<feature type="transmembrane region" description="Helical" evidence="9">
    <location>
        <begin position="294"/>
        <end position="317"/>
    </location>
</feature>
<dbReference type="InterPro" id="IPR003352">
    <property type="entry name" value="PTS_EIIC"/>
</dbReference>
<feature type="transmembrane region" description="Helical" evidence="9">
    <location>
        <begin position="230"/>
        <end position="251"/>
    </location>
</feature>
<feature type="transmembrane region" description="Helical" evidence="9">
    <location>
        <begin position="79"/>
        <end position="100"/>
    </location>
</feature>
<keyword evidence="3 8" id="KW-1003">Cell membrane</keyword>
<organism evidence="11 12">
    <name type="scientific">Lacticaseibacillus saniviri JCM 17471 = DSM 24301</name>
    <dbReference type="NCBI Taxonomy" id="1293598"/>
    <lineage>
        <taxon>Bacteria</taxon>
        <taxon>Bacillati</taxon>
        <taxon>Bacillota</taxon>
        <taxon>Bacilli</taxon>
        <taxon>Lactobacillales</taxon>
        <taxon>Lactobacillaceae</taxon>
        <taxon>Lacticaseibacillus</taxon>
    </lineage>
</organism>
<evidence type="ECO:0000256" key="4">
    <source>
        <dbReference type="ARBA" id="ARBA00022597"/>
    </source>
</evidence>
<keyword evidence="7 8" id="KW-0472">Membrane</keyword>
<keyword evidence="6 9" id="KW-1133">Transmembrane helix</keyword>
<evidence type="ECO:0000256" key="6">
    <source>
        <dbReference type="ARBA" id="ARBA00022989"/>
    </source>
</evidence>
<evidence type="ECO:0000256" key="2">
    <source>
        <dbReference type="ARBA" id="ARBA00022448"/>
    </source>
</evidence>
<dbReference type="InterPro" id="IPR004796">
    <property type="entry name" value="PTS_IIC_cello"/>
</dbReference>
<dbReference type="InterPro" id="IPR004501">
    <property type="entry name" value="PTS_EIIC_3"/>
</dbReference>
<dbReference type="GO" id="GO:0008982">
    <property type="term" value="F:protein-N(PI)-phosphohistidine-sugar phosphotransferase activity"/>
    <property type="evidence" value="ECO:0007669"/>
    <property type="project" value="UniProtKB-UniRule"/>
</dbReference>
<dbReference type="GO" id="GO:1902815">
    <property type="term" value="P:N,N'-diacetylchitobiose import"/>
    <property type="evidence" value="ECO:0007669"/>
    <property type="project" value="TreeGrafter"/>
</dbReference>
<dbReference type="Pfam" id="PF02378">
    <property type="entry name" value="PTS_EIIC"/>
    <property type="match status" value="1"/>
</dbReference>
<comment type="caution">
    <text evidence="11">The sequence shown here is derived from an EMBL/GenBank/DDBJ whole genome shotgun (WGS) entry which is preliminary data.</text>
</comment>
<dbReference type="InterPro" id="IPR051088">
    <property type="entry name" value="PTS_Sugar-EIIC/EIIB"/>
</dbReference>
<reference evidence="11 12" key="1">
    <citation type="journal article" date="2015" name="Genome Announc.">
        <title>Expanding the biotechnology potential of lactobacilli through comparative genomics of 213 strains and associated genera.</title>
        <authorList>
            <person name="Sun Z."/>
            <person name="Harris H.M."/>
            <person name="McCann A."/>
            <person name="Guo C."/>
            <person name="Argimon S."/>
            <person name="Zhang W."/>
            <person name="Yang X."/>
            <person name="Jeffery I.B."/>
            <person name="Cooney J.C."/>
            <person name="Kagawa T.F."/>
            <person name="Liu W."/>
            <person name="Song Y."/>
            <person name="Salvetti E."/>
            <person name="Wrobel A."/>
            <person name="Rasinkangas P."/>
            <person name="Parkhill J."/>
            <person name="Rea M.C."/>
            <person name="O'Sullivan O."/>
            <person name="Ritari J."/>
            <person name="Douillard F.P."/>
            <person name="Paul Ross R."/>
            <person name="Yang R."/>
            <person name="Briner A.E."/>
            <person name="Felis G.E."/>
            <person name="de Vos W.M."/>
            <person name="Barrangou R."/>
            <person name="Klaenhammer T.R."/>
            <person name="Caufield P.W."/>
            <person name="Cui Y."/>
            <person name="Zhang H."/>
            <person name="O'Toole P.W."/>
        </authorList>
    </citation>
    <scope>NUCLEOTIDE SEQUENCE [LARGE SCALE GENOMIC DNA]</scope>
    <source>
        <strain evidence="11 12">DSM 24301</strain>
    </source>
</reference>
<evidence type="ECO:0000256" key="1">
    <source>
        <dbReference type="ARBA" id="ARBA00004651"/>
    </source>
</evidence>
<comment type="function">
    <text evidence="8">The phosphoenolpyruvate-dependent sugar phosphotransferase system (PTS), a major carbohydrate active -transport system, catalyzes the phosphorylation of incoming sugar substrates concomitant with their translocation across the cell membrane.</text>
</comment>
<dbReference type="PANTHER" id="PTHR33989:SF4">
    <property type="entry name" value="PTS SYSTEM N,N'-DIACETYLCHITOBIOSE-SPECIFIC EIIC COMPONENT"/>
    <property type="match status" value="1"/>
</dbReference>
<feature type="domain" description="PTS EIIC type-3" evidence="10">
    <location>
        <begin position="5"/>
        <end position="423"/>
    </location>
</feature>
<dbReference type="EMBL" id="JQCE01000001">
    <property type="protein sequence ID" value="KRO18854.1"/>
    <property type="molecule type" value="Genomic_DNA"/>
</dbReference>
<keyword evidence="5 9" id="KW-0812">Transmembrane</keyword>
<dbReference type="Proteomes" id="UP000050969">
    <property type="component" value="Unassembled WGS sequence"/>
</dbReference>
<evidence type="ECO:0000256" key="9">
    <source>
        <dbReference type="SAM" id="Phobius"/>
    </source>
</evidence>
<evidence type="ECO:0000259" key="10">
    <source>
        <dbReference type="PROSITE" id="PS51105"/>
    </source>
</evidence>
<dbReference type="PROSITE" id="PS51105">
    <property type="entry name" value="PTS_EIIC_TYPE_3"/>
    <property type="match status" value="1"/>
</dbReference>
<dbReference type="PANTHER" id="PTHR33989">
    <property type="match status" value="1"/>
</dbReference>
<name>A0A0R2MZF6_9LACO</name>
<keyword evidence="2 8" id="KW-0813">Transport</keyword>
<evidence type="ECO:0000313" key="11">
    <source>
        <dbReference type="EMBL" id="KRO18854.1"/>
    </source>
</evidence>
<feature type="transmembrane region" description="Helical" evidence="9">
    <location>
        <begin position="355"/>
        <end position="373"/>
    </location>
</feature>
<keyword evidence="12" id="KW-1185">Reference proteome</keyword>
<feature type="transmembrane region" description="Helical" evidence="9">
    <location>
        <begin position="403"/>
        <end position="426"/>
    </location>
</feature>
<feature type="transmembrane region" description="Helical" evidence="9">
    <location>
        <begin position="32"/>
        <end position="59"/>
    </location>
</feature>
<evidence type="ECO:0000313" key="12">
    <source>
        <dbReference type="Proteomes" id="UP000050969"/>
    </source>
</evidence>
<evidence type="ECO:0000256" key="7">
    <source>
        <dbReference type="ARBA" id="ARBA00023136"/>
    </source>
</evidence>
<feature type="transmembrane region" description="Helical" evidence="9">
    <location>
        <begin position="143"/>
        <end position="162"/>
    </location>
</feature>
<dbReference type="PIRSF" id="PIRSF006351">
    <property type="entry name" value="PTS_EIIC-Cellobiose"/>
    <property type="match status" value="1"/>
</dbReference>
<evidence type="ECO:0000256" key="3">
    <source>
        <dbReference type="ARBA" id="ARBA00022475"/>
    </source>
</evidence>
<gene>
    <name evidence="11" type="ORF">IV56_GL000005</name>
</gene>
<dbReference type="STRING" id="1293598.IV56_GL000005"/>
<accession>A0A0R2MZF6</accession>
<sequence>MLNHVQTRLVPLLVSRSLYWRKFRFYRTLRQTLAIIFPFILLGNFVQALSLSVFTPNGFFAQIYHLDRVIPAYNEINRVLNLVVAATFNVLAVATVYFAAKFMARTYLKDDNLAGLTGVTSFLMFNVNFTQSTSQDFFRIQNFGYRGMFFAFWLGVLIGWLFKFSKSPDQTGPSQFMSISELTEHSLRNMWLIFAIILASLAISFGINFVSPEGIIGLSYIGFRLPVGGLSSHVSIRLALVTMLNTIMWWAGIEGPLNALNQFGSSPTATANLNYALEHHDLYHVPNPITINTVYYPFANFGGVGMLLALIIATLLIAKTKSARKIAGLSLFPSLVNIPNPMLVGYPVIMNPILLLPFAIIPLVTQAIAWTFIRLHLMPPVVYTVPSTTPGPLIAFLGTNGNWVAFFVSALCLVVAVLIYLPFVWLSQTVNLEAIKEERA</sequence>